<protein>
    <submittedName>
        <fullName evidence="3">Uncharacterized protein</fullName>
    </submittedName>
</protein>
<dbReference type="EMBL" id="JBCAWK010000003">
    <property type="protein sequence ID" value="KAK8864425.1"/>
    <property type="molecule type" value="Genomic_DNA"/>
</dbReference>
<dbReference type="Proteomes" id="UP001388673">
    <property type="component" value="Unassembled WGS sequence"/>
</dbReference>
<evidence type="ECO:0000256" key="2">
    <source>
        <dbReference type="SAM" id="Phobius"/>
    </source>
</evidence>
<dbReference type="AlphaFoldDB" id="A0AAW0Z2T3"/>
<name>A0AAW0Z2T3_9TREE</name>
<keyword evidence="2" id="KW-0812">Transmembrane</keyword>
<evidence type="ECO:0000313" key="4">
    <source>
        <dbReference type="Proteomes" id="UP001388673"/>
    </source>
</evidence>
<keyword evidence="2" id="KW-0472">Membrane</keyword>
<gene>
    <name evidence="3" type="ORF">IAR55_001673</name>
</gene>
<reference evidence="3 4" key="1">
    <citation type="journal article" date="2024" name="bioRxiv">
        <title>Comparative genomics of Cryptococcus and Kwoniella reveals pathogenesis evolution and contrasting karyotype dynamics via intercentromeric recombination or chromosome fusion.</title>
        <authorList>
            <person name="Coelho M.A."/>
            <person name="David-Palma M."/>
            <person name="Shea T."/>
            <person name="Bowers K."/>
            <person name="McGinley-Smith S."/>
            <person name="Mohammad A.W."/>
            <person name="Gnirke A."/>
            <person name="Yurkov A.M."/>
            <person name="Nowrousian M."/>
            <person name="Sun S."/>
            <person name="Cuomo C.A."/>
            <person name="Heitman J."/>
        </authorList>
    </citation>
    <scope>NUCLEOTIDE SEQUENCE [LARGE SCALE GENOMIC DNA]</scope>
    <source>
        <strain evidence="3 4">CBS 13917</strain>
    </source>
</reference>
<keyword evidence="4" id="KW-1185">Reference proteome</keyword>
<dbReference type="RefSeq" id="XP_066804721.1">
    <property type="nucleotide sequence ID" value="XM_066944798.1"/>
</dbReference>
<dbReference type="KEGG" id="kne:92178932"/>
<sequence>MVFHLDPIVVAAIAIGLFALLLLVSSIMYRLLQRHRLSGGRAGSDYGAQHRPPQDRRISFTTGPGYYHQDGRHAKGGAVKTPISSSSSMGDSLTPSTAHTTLKTPNTTTGIPVPASMDGGGKRLKKRTGETITQRESQEMVVITYEEGLRRLGISQPPNPGIAQQHQQSHHIPYQESESDHDPYSGMEHRDQNMDGDQNGGIVLDRSSSALGQDEWEIHARYKMSWDRIEGSGSPRSKTGRLVDNHNVNSQVEPGGKVSNPLESTWLPSYYQRPSEGDIDEDEGRRGGR</sequence>
<comment type="caution">
    <text evidence="3">The sequence shown here is derived from an EMBL/GenBank/DDBJ whole genome shotgun (WGS) entry which is preliminary data.</text>
</comment>
<feature type="region of interest" description="Disordered" evidence="1">
    <location>
        <begin position="228"/>
        <end position="289"/>
    </location>
</feature>
<accession>A0AAW0Z2T3</accession>
<evidence type="ECO:0000313" key="3">
    <source>
        <dbReference type="EMBL" id="KAK8864425.1"/>
    </source>
</evidence>
<feature type="transmembrane region" description="Helical" evidence="2">
    <location>
        <begin position="12"/>
        <end position="32"/>
    </location>
</feature>
<feature type="region of interest" description="Disordered" evidence="1">
    <location>
        <begin position="40"/>
        <end position="134"/>
    </location>
</feature>
<organism evidence="3 4">
    <name type="scientific">Kwoniella newhampshirensis</name>
    <dbReference type="NCBI Taxonomy" id="1651941"/>
    <lineage>
        <taxon>Eukaryota</taxon>
        <taxon>Fungi</taxon>
        <taxon>Dikarya</taxon>
        <taxon>Basidiomycota</taxon>
        <taxon>Agaricomycotina</taxon>
        <taxon>Tremellomycetes</taxon>
        <taxon>Tremellales</taxon>
        <taxon>Cryptococcaceae</taxon>
        <taxon>Kwoniella</taxon>
    </lineage>
</organism>
<feature type="region of interest" description="Disordered" evidence="1">
    <location>
        <begin position="160"/>
        <end position="183"/>
    </location>
</feature>
<proteinExistence type="predicted"/>
<dbReference type="GeneID" id="92178932"/>
<evidence type="ECO:0000256" key="1">
    <source>
        <dbReference type="SAM" id="MobiDB-lite"/>
    </source>
</evidence>
<feature type="compositionally biased region" description="Polar residues" evidence="1">
    <location>
        <begin position="82"/>
        <end position="110"/>
    </location>
</feature>
<keyword evidence="2" id="KW-1133">Transmembrane helix</keyword>